<comment type="caution">
    <text evidence="9">The sequence shown here is derived from an EMBL/GenBank/DDBJ whole genome shotgun (WGS) entry which is preliminary data.</text>
</comment>
<keyword evidence="4 5" id="KW-0963">Cytoplasm</keyword>
<feature type="domain" description="RecX first three-helical" evidence="8">
    <location>
        <begin position="116"/>
        <end position="155"/>
    </location>
</feature>
<dbReference type="Proteomes" id="UP000663801">
    <property type="component" value="Unassembled WGS sequence"/>
</dbReference>
<evidence type="ECO:0000256" key="3">
    <source>
        <dbReference type="ARBA" id="ARBA00018111"/>
    </source>
</evidence>
<feature type="domain" description="RecX second three-helical" evidence="7">
    <location>
        <begin position="162"/>
        <end position="202"/>
    </location>
</feature>
<evidence type="ECO:0000313" key="9">
    <source>
        <dbReference type="EMBL" id="MBM9478315.1"/>
    </source>
</evidence>
<dbReference type="Gene3D" id="1.10.10.10">
    <property type="entry name" value="Winged helix-like DNA-binding domain superfamily/Winged helix DNA-binding domain"/>
    <property type="match status" value="1"/>
</dbReference>
<gene>
    <name evidence="5" type="primary">recX</name>
    <name evidence="9" type="ORF">JL107_17845</name>
</gene>
<evidence type="ECO:0000259" key="8">
    <source>
        <dbReference type="Pfam" id="PF21982"/>
    </source>
</evidence>
<dbReference type="InterPro" id="IPR053924">
    <property type="entry name" value="RecX_HTH_2nd"/>
</dbReference>
<feature type="compositionally biased region" description="Basic and acidic residues" evidence="6">
    <location>
        <begin position="79"/>
        <end position="97"/>
    </location>
</feature>
<protein>
    <recommendedName>
        <fullName evidence="3 5">Regulatory protein RecX</fullName>
    </recommendedName>
</protein>
<feature type="compositionally biased region" description="Gly residues" evidence="6">
    <location>
        <begin position="9"/>
        <end position="25"/>
    </location>
</feature>
<reference evidence="9" key="1">
    <citation type="submission" date="2021-01" db="EMBL/GenBank/DDBJ databases">
        <title>KCTC 19127 draft genome.</title>
        <authorList>
            <person name="An D."/>
        </authorList>
    </citation>
    <scope>NUCLEOTIDE SEQUENCE</scope>
    <source>
        <strain evidence="9">KCTC 19127</strain>
    </source>
</reference>
<name>A0A938YSZ5_9ACTN</name>
<keyword evidence="10" id="KW-1185">Reference proteome</keyword>
<evidence type="ECO:0000256" key="4">
    <source>
        <dbReference type="ARBA" id="ARBA00022490"/>
    </source>
</evidence>
<dbReference type="InterPro" id="IPR003783">
    <property type="entry name" value="Regulatory_RecX"/>
</dbReference>
<feature type="compositionally biased region" description="Acidic residues" evidence="6">
    <location>
        <begin position="69"/>
        <end position="78"/>
    </location>
</feature>
<dbReference type="PANTHER" id="PTHR33602">
    <property type="entry name" value="REGULATORY PROTEIN RECX FAMILY PROTEIN"/>
    <property type="match status" value="1"/>
</dbReference>
<comment type="function">
    <text evidence="5">Modulates RecA activity.</text>
</comment>
<evidence type="ECO:0000256" key="5">
    <source>
        <dbReference type="HAMAP-Rule" id="MF_01114"/>
    </source>
</evidence>
<dbReference type="RefSeq" id="WP_205258428.1">
    <property type="nucleotide sequence ID" value="NZ_BAAAPV010000006.1"/>
</dbReference>
<comment type="similarity">
    <text evidence="2 5">Belongs to the RecX family.</text>
</comment>
<dbReference type="InterPro" id="IPR053926">
    <property type="entry name" value="RecX_HTH_1st"/>
</dbReference>
<dbReference type="GO" id="GO:0005737">
    <property type="term" value="C:cytoplasm"/>
    <property type="evidence" value="ECO:0007669"/>
    <property type="project" value="UniProtKB-SubCell"/>
</dbReference>
<dbReference type="EMBL" id="JAERWL010000016">
    <property type="protein sequence ID" value="MBM9478315.1"/>
    <property type="molecule type" value="Genomic_DNA"/>
</dbReference>
<dbReference type="InterPro" id="IPR036388">
    <property type="entry name" value="WH-like_DNA-bd_sf"/>
</dbReference>
<dbReference type="Pfam" id="PF21982">
    <property type="entry name" value="RecX_HTH1"/>
    <property type="match status" value="1"/>
</dbReference>
<dbReference type="Pfam" id="PF02631">
    <property type="entry name" value="RecX_HTH2"/>
    <property type="match status" value="1"/>
</dbReference>
<dbReference type="PANTHER" id="PTHR33602:SF1">
    <property type="entry name" value="REGULATORY PROTEIN RECX FAMILY PROTEIN"/>
    <property type="match status" value="1"/>
</dbReference>
<evidence type="ECO:0000256" key="6">
    <source>
        <dbReference type="SAM" id="MobiDB-lite"/>
    </source>
</evidence>
<proteinExistence type="inferred from homology"/>
<organism evidence="9 10">
    <name type="scientific">Nakamurella flavida</name>
    <dbReference type="NCBI Taxonomy" id="363630"/>
    <lineage>
        <taxon>Bacteria</taxon>
        <taxon>Bacillati</taxon>
        <taxon>Actinomycetota</taxon>
        <taxon>Actinomycetes</taxon>
        <taxon>Nakamurellales</taxon>
        <taxon>Nakamurellaceae</taxon>
        <taxon>Nakamurella</taxon>
    </lineage>
</organism>
<evidence type="ECO:0000259" key="7">
    <source>
        <dbReference type="Pfam" id="PF02631"/>
    </source>
</evidence>
<evidence type="ECO:0000256" key="1">
    <source>
        <dbReference type="ARBA" id="ARBA00004496"/>
    </source>
</evidence>
<dbReference type="HAMAP" id="MF_01114">
    <property type="entry name" value="RecX"/>
    <property type="match status" value="1"/>
</dbReference>
<dbReference type="GO" id="GO:0006282">
    <property type="term" value="P:regulation of DNA repair"/>
    <property type="evidence" value="ECO:0007669"/>
    <property type="project" value="UniProtKB-UniRule"/>
</dbReference>
<dbReference type="AlphaFoldDB" id="A0A938YSZ5"/>
<comment type="subcellular location">
    <subcellularLocation>
        <location evidence="1 5">Cytoplasm</location>
    </subcellularLocation>
</comment>
<accession>A0A938YSZ5</accession>
<evidence type="ECO:0000256" key="2">
    <source>
        <dbReference type="ARBA" id="ARBA00009695"/>
    </source>
</evidence>
<evidence type="ECO:0000313" key="10">
    <source>
        <dbReference type="Proteomes" id="UP000663801"/>
    </source>
</evidence>
<feature type="region of interest" description="Disordered" evidence="6">
    <location>
        <begin position="1"/>
        <end position="111"/>
    </location>
</feature>
<sequence length="288" mass="29825">MSTSDDPVAGGGPAPAGSAGAGAGPSGDTKTFPAKGPVGGETPVDRAEVVARLAQEIAATARSRSTAGDDADEDEPDSADPRRPRGRDGGRRSRRGADSSAPGHPEDDPGDPAVLAKAICLRLLAISARPRAGLKQSLTRKGIPDEVAETVLDRLTTVGLIDDEAYAAAFVRTKHRDRALGRAGLGQELRRKGVDPELVSAAVAEIDPTAERIRARALVDRRLAAAMAAGPLAARRRLAGLLARRGYAPAVAYEVVGQAVDAYVREMPADAGETAEWSESDDPFGDAD</sequence>